<dbReference type="PROSITE" id="PS51123">
    <property type="entry name" value="OMPA_2"/>
    <property type="match status" value="1"/>
</dbReference>
<evidence type="ECO:0000313" key="7">
    <source>
        <dbReference type="EMBL" id="RWR13749.1"/>
    </source>
</evidence>
<dbReference type="Pfam" id="PF00691">
    <property type="entry name" value="OmpA"/>
    <property type="match status" value="1"/>
</dbReference>
<dbReference type="CDD" id="cd07185">
    <property type="entry name" value="OmpA_C-like"/>
    <property type="match status" value="1"/>
</dbReference>
<dbReference type="RefSeq" id="WP_128209177.1">
    <property type="nucleotide sequence ID" value="NZ_JBHRSO010000050.1"/>
</dbReference>
<reference evidence="9 10" key="1">
    <citation type="submission" date="2019-01" db="EMBL/GenBank/DDBJ databases">
        <title>Sinorhodobacter populi sp. nov. isolated from the symptomatic bark tissue of Populus euramericana canker.</title>
        <authorList>
            <person name="Xu G."/>
        </authorList>
    </citation>
    <scope>NUCLEOTIDE SEQUENCE [LARGE SCALE GENOMIC DNA]</scope>
    <source>
        <strain evidence="7 10">2D-5</strain>
        <strain evidence="8 9">SK2B-1</strain>
    </source>
</reference>
<dbReference type="AlphaFoldDB" id="A0A443J004"/>
<feature type="domain" description="OmpA-like" evidence="6">
    <location>
        <begin position="102"/>
        <end position="219"/>
    </location>
</feature>
<dbReference type="Proteomes" id="UP000285710">
    <property type="component" value="Unassembled WGS sequence"/>
</dbReference>
<feature type="signal peptide" evidence="5">
    <location>
        <begin position="1"/>
        <end position="21"/>
    </location>
</feature>
<dbReference type="Gene3D" id="3.30.1330.60">
    <property type="entry name" value="OmpA-like domain"/>
    <property type="match status" value="1"/>
</dbReference>
<comment type="caution">
    <text evidence="7">The sequence shown here is derived from an EMBL/GenBank/DDBJ whole genome shotgun (WGS) entry which is preliminary data.</text>
</comment>
<dbReference type="EMBL" id="SAUZ01000014">
    <property type="protein sequence ID" value="RWR19838.1"/>
    <property type="molecule type" value="Genomic_DNA"/>
</dbReference>
<evidence type="ECO:0000313" key="8">
    <source>
        <dbReference type="EMBL" id="RWR19838.1"/>
    </source>
</evidence>
<dbReference type="InterPro" id="IPR050330">
    <property type="entry name" value="Bact_OuterMem_StrucFunc"/>
</dbReference>
<dbReference type="PRINTS" id="PR01023">
    <property type="entry name" value="NAFLGMOTY"/>
</dbReference>
<evidence type="ECO:0000256" key="4">
    <source>
        <dbReference type="PROSITE-ProRule" id="PRU00473"/>
    </source>
</evidence>
<evidence type="ECO:0000256" key="5">
    <source>
        <dbReference type="SAM" id="SignalP"/>
    </source>
</evidence>
<evidence type="ECO:0000259" key="6">
    <source>
        <dbReference type="PROSITE" id="PS51123"/>
    </source>
</evidence>
<dbReference type="SUPFAM" id="SSF103088">
    <property type="entry name" value="OmpA-like"/>
    <property type="match status" value="1"/>
</dbReference>
<keyword evidence="10" id="KW-1185">Reference proteome</keyword>
<gene>
    <name evidence="8" type="ORF">D2T30_12795</name>
    <name evidence="7" type="ORF">D2T33_04955</name>
</gene>
<dbReference type="InterPro" id="IPR006665">
    <property type="entry name" value="OmpA-like"/>
</dbReference>
<dbReference type="Pfam" id="PF13488">
    <property type="entry name" value="Gly-zipper_Omp"/>
    <property type="match status" value="1"/>
</dbReference>
<evidence type="ECO:0000256" key="3">
    <source>
        <dbReference type="ARBA" id="ARBA00023237"/>
    </source>
</evidence>
<dbReference type="PRINTS" id="PR01021">
    <property type="entry name" value="OMPADOMAIN"/>
</dbReference>
<evidence type="ECO:0000256" key="1">
    <source>
        <dbReference type="ARBA" id="ARBA00004442"/>
    </source>
</evidence>
<dbReference type="PANTHER" id="PTHR30329:SF21">
    <property type="entry name" value="LIPOPROTEIN YIAD-RELATED"/>
    <property type="match status" value="1"/>
</dbReference>
<reference evidence="9 10" key="2">
    <citation type="submission" date="2019-01" db="EMBL/GenBank/DDBJ databases">
        <authorList>
            <person name="Li Y."/>
        </authorList>
    </citation>
    <scope>NUCLEOTIDE SEQUENCE [LARGE SCALE GENOMIC DNA]</scope>
    <source>
        <strain evidence="7 10">2D-5</strain>
        <strain evidence="8 9">SK2B-1</strain>
    </source>
</reference>
<sequence>MKKSIPFLVATAGLMVLSACADGTSYDPADPNAKRNSGAVVGAMLGGVLGATSGGDERITKAAAGAIVGGLAGGAIGSALDNQARELSRDLTTSGATVVNTGSQLVVTMPQDVLFAVDSDVVRADLQRDLNTLAGSLNRYPNTTVQIVGHTDNTGAADYNQRLSQRRASSVAQVLIAAGVPSSRIVTVGRGEDQPIASNLTADGRAKNRRVEFVITPNR</sequence>
<comment type="subcellular location">
    <subcellularLocation>
        <location evidence="1">Cell outer membrane</location>
    </subcellularLocation>
</comment>
<organism evidence="7 10">
    <name type="scientific">Paenirhodobacter populi</name>
    <dbReference type="NCBI Taxonomy" id="2306993"/>
    <lineage>
        <taxon>Bacteria</taxon>
        <taxon>Pseudomonadati</taxon>
        <taxon>Pseudomonadota</taxon>
        <taxon>Alphaproteobacteria</taxon>
        <taxon>Rhodobacterales</taxon>
        <taxon>Rhodobacter group</taxon>
        <taxon>Paenirhodobacter</taxon>
    </lineage>
</organism>
<dbReference type="GO" id="GO:0009279">
    <property type="term" value="C:cell outer membrane"/>
    <property type="evidence" value="ECO:0007669"/>
    <property type="project" value="UniProtKB-SubCell"/>
</dbReference>
<evidence type="ECO:0000313" key="10">
    <source>
        <dbReference type="Proteomes" id="UP000285710"/>
    </source>
</evidence>
<accession>A0A443J004</accession>
<name>A0A443J004_9RHOB</name>
<keyword evidence="5" id="KW-0732">Signal</keyword>
<dbReference type="InterPro" id="IPR006664">
    <property type="entry name" value="OMP_bac"/>
</dbReference>
<dbReference type="InterPro" id="IPR039567">
    <property type="entry name" value="Gly-zipper"/>
</dbReference>
<protein>
    <submittedName>
        <fullName evidence="7">OmpA family protein</fullName>
    </submittedName>
</protein>
<evidence type="ECO:0000313" key="9">
    <source>
        <dbReference type="Proteomes" id="UP000284476"/>
    </source>
</evidence>
<feature type="chain" id="PRO_5033822014" evidence="5">
    <location>
        <begin position="22"/>
        <end position="219"/>
    </location>
</feature>
<dbReference type="InterPro" id="IPR036737">
    <property type="entry name" value="OmpA-like_sf"/>
</dbReference>
<proteinExistence type="predicted"/>
<dbReference type="EMBL" id="SAUW01000004">
    <property type="protein sequence ID" value="RWR13749.1"/>
    <property type="molecule type" value="Genomic_DNA"/>
</dbReference>
<keyword evidence="3" id="KW-0998">Cell outer membrane</keyword>
<accession>A0A443JH65</accession>
<evidence type="ECO:0000256" key="2">
    <source>
        <dbReference type="ARBA" id="ARBA00023136"/>
    </source>
</evidence>
<dbReference type="Proteomes" id="UP000284476">
    <property type="component" value="Unassembled WGS sequence"/>
</dbReference>
<dbReference type="PROSITE" id="PS51257">
    <property type="entry name" value="PROKAR_LIPOPROTEIN"/>
    <property type="match status" value="1"/>
</dbReference>
<keyword evidence="2 4" id="KW-0472">Membrane</keyword>
<dbReference type="PANTHER" id="PTHR30329">
    <property type="entry name" value="STATOR ELEMENT OF FLAGELLAR MOTOR COMPLEX"/>
    <property type="match status" value="1"/>
</dbReference>